<proteinExistence type="predicted"/>
<sequence length="508" mass="58077">MPHDLQLSALTMASYLYIASSASLAVIVYAAFKLIEHRRFYANLLFGDIVKLFPAGTHPQYFYTYLSRKYSLPDVWYVDLWPIGPQQVVITGPDAAAQVTAIRSYPMHPEVNRFLAPMIGDNVIAATNGPLWKKLHHMMAPAFTPRYVKTLLSTIADEVMLFHGRLRELAKAGDVFSMERRAVETQFRRHCWNPITKIQAWWSRRQAIKRSDIFLQKRLVERYRVMKNEKNIPTRQSARSILDRILLERIENNGDAVEQPLGQDFLELALTKCLSLKALLIGGHGTTTDTLSFVYMMLGLHPEVLQRLRQEHDQVFAPSLTATRKILQDNPAKTNELEYTSAVIMETLRIFPVGFSIRESPPNEPNLQFKSRSFPTAGQMIVLCQHATHFDPKNYVEPSSFVPDRFLSSYDGPKPHRFAWRPFERGPRACMGQELAMDEMRIILLMTVRWFDLEAVVRPESISKEPRVSYTDWDTKIGDLAFQELKMGASPRNGMAMHAKMSGTAPSS</sequence>
<reference evidence="1" key="1">
    <citation type="submission" date="2024-12" db="EMBL/GenBank/DDBJ databases">
        <title>Comparative genomics and development of molecular markers within Purpureocillium lilacinum and among Purpureocillium species.</title>
        <authorList>
            <person name="Yeh Z.-Y."/>
            <person name="Ni N.-T."/>
            <person name="Lo P.-H."/>
            <person name="Mushyakhwo K."/>
            <person name="Lin C.-F."/>
            <person name="Nai Y.-S."/>
        </authorList>
    </citation>
    <scope>NUCLEOTIDE SEQUENCE</scope>
    <source>
        <strain evidence="1">NCHU-NPUST-175</strain>
    </source>
</reference>
<keyword evidence="2" id="KW-1185">Reference proteome</keyword>
<accession>A0ACC4DL03</accession>
<comment type="caution">
    <text evidence="1">The sequence shown here is derived from an EMBL/GenBank/DDBJ whole genome shotgun (WGS) entry which is preliminary data.</text>
</comment>
<evidence type="ECO:0000313" key="2">
    <source>
        <dbReference type="Proteomes" id="UP001638806"/>
    </source>
</evidence>
<gene>
    <name evidence="1" type="ORF">ACCO45_007618</name>
</gene>
<evidence type="ECO:0000313" key="1">
    <source>
        <dbReference type="EMBL" id="KAL3957040.1"/>
    </source>
</evidence>
<protein>
    <submittedName>
        <fullName evidence="1">Uncharacterized protein</fullName>
    </submittedName>
</protein>
<dbReference type="Proteomes" id="UP001638806">
    <property type="component" value="Unassembled WGS sequence"/>
</dbReference>
<organism evidence="1 2">
    <name type="scientific">Purpureocillium lilacinum</name>
    <name type="common">Paecilomyces lilacinus</name>
    <dbReference type="NCBI Taxonomy" id="33203"/>
    <lineage>
        <taxon>Eukaryota</taxon>
        <taxon>Fungi</taxon>
        <taxon>Dikarya</taxon>
        <taxon>Ascomycota</taxon>
        <taxon>Pezizomycotina</taxon>
        <taxon>Sordariomycetes</taxon>
        <taxon>Hypocreomycetidae</taxon>
        <taxon>Hypocreales</taxon>
        <taxon>Ophiocordycipitaceae</taxon>
        <taxon>Purpureocillium</taxon>
    </lineage>
</organism>
<dbReference type="EMBL" id="JBGNUJ010000007">
    <property type="protein sequence ID" value="KAL3957040.1"/>
    <property type="molecule type" value="Genomic_DNA"/>
</dbReference>
<name>A0ACC4DL03_PURLI</name>